<dbReference type="NCBIfam" id="TIGR01444">
    <property type="entry name" value="fkbM_fam"/>
    <property type="match status" value="1"/>
</dbReference>
<evidence type="ECO:0000313" key="2">
    <source>
        <dbReference type="EMBL" id="MBU8546967.1"/>
    </source>
</evidence>
<dbReference type="PANTHER" id="PTHR34203">
    <property type="entry name" value="METHYLTRANSFERASE, FKBM FAMILY PROTEIN"/>
    <property type="match status" value="1"/>
</dbReference>
<reference evidence="2 3" key="1">
    <citation type="submission" date="2021-01" db="EMBL/GenBank/DDBJ databases">
        <title>Roseomonas sp. nov, a bacterium isolated from an oil production mixture in Yumen Oilfield.</title>
        <authorList>
            <person name="Wu D."/>
        </authorList>
    </citation>
    <scope>NUCLEOTIDE SEQUENCE [LARGE SCALE GENOMIC DNA]</scope>
    <source>
        <strain evidence="2 3">ROY-5-3</strain>
    </source>
</reference>
<accession>A0ABS6HDZ5</accession>
<dbReference type="InterPro" id="IPR006342">
    <property type="entry name" value="FkbM_mtfrase"/>
</dbReference>
<feature type="domain" description="Methyltransferase FkbM" evidence="1">
    <location>
        <begin position="79"/>
        <end position="285"/>
    </location>
</feature>
<comment type="caution">
    <text evidence="2">The sequence shown here is derived from an EMBL/GenBank/DDBJ whole genome shotgun (WGS) entry which is preliminary data.</text>
</comment>
<keyword evidence="2" id="KW-0808">Transferase</keyword>
<organism evidence="2 3">
    <name type="scientific">Falsiroseomonas oleicola</name>
    <dbReference type="NCBI Taxonomy" id="2801474"/>
    <lineage>
        <taxon>Bacteria</taxon>
        <taxon>Pseudomonadati</taxon>
        <taxon>Pseudomonadota</taxon>
        <taxon>Alphaproteobacteria</taxon>
        <taxon>Acetobacterales</taxon>
        <taxon>Roseomonadaceae</taxon>
        <taxon>Falsiroseomonas</taxon>
    </lineage>
</organism>
<protein>
    <submittedName>
        <fullName evidence="2">FkbM family methyltransferase</fullName>
    </submittedName>
</protein>
<evidence type="ECO:0000259" key="1">
    <source>
        <dbReference type="Pfam" id="PF05050"/>
    </source>
</evidence>
<gene>
    <name evidence="2" type="ORF">JJQ90_24825</name>
</gene>
<dbReference type="EMBL" id="JAERQM010000010">
    <property type="protein sequence ID" value="MBU8546967.1"/>
    <property type="molecule type" value="Genomic_DNA"/>
</dbReference>
<keyword evidence="3" id="KW-1185">Reference proteome</keyword>
<dbReference type="PANTHER" id="PTHR34203:SF15">
    <property type="entry name" value="SLL1173 PROTEIN"/>
    <property type="match status" value="1"/>
</dbReference>
<dbReference type="InterPro" id="IPR052514">
    <property type="entry name" value="SAM-dependent_MTase"/>
</dbReference>
<dbReference type="GO" id="GO:0008168">
    <property type="term" value="F:methyltransferase activity"/>
    <property type="evidence" value="ECO:0007669"/>
    <property type="project" value="UniProtKB-KW"/>
</dbReference>
<sequence length="329" mass="35280">MSNLDDRNAARPAVQAAPRRVLPLGPGELLVEAAWGGFMVVPAFNMDVAIGVTRDGVHEAWTTRLVQELLRPGDTYLNAGANFGYFVCLGGRLVGPEGRVIGVEPNPHILPFLMKSLYWNGSIDNTDIIARALAEVPGEALEFHFDPQYLGGGAPRGISSPVAEAAGDHAGLDQALWSAGSVPKLMDAAGRWVKGMGLMVPFTTQTTTIDTVMAHLALPKLDLLHLDIEGSEALALLGAMNTIHASPRLRLITEWSAGHYAKAGPVPRAAFDTVWGMLAGLGYRVRMVQPMVAADGGIHVSPPLSHETMTQMAPHGDYVWLKAEEDPFR</sequence>
<dbReference type="Proteomes" id="UP000689967">
    <property type="component" value="Unassembled WGS sequence"/>
</dbReference>
<dbReference type="GO" id="GO:0032259">
    <property type="term" value="P:methylation"/>
    <property type="evidence" value="ECO:0007669"/>
    <property type="project" value="UniProtKB-KW"/>
</dbReference>
<evidence type="ECO:0000313" key="3">
    <source>
        <dbReference type="Proteomes" id="UP000689967"/>
    </source>
</evidence>
<keyword evidence="2" id="KW-0489">Methyltransferase</keyword>
<dbReference type="RefSeq" id="WP_216878982.1">
    <property type="nucleotide sequence ID" value="NZ_JAERQM010000010.1"/>
</dbReference>
<dbReference type="Pfam" id="PF05050">
    <property type="entry name" value="Methyltransf_21"/>
    <property type="match status" value="1"/>
</dbReference>
<name>A0ABS6HDZ5_9PROT</name>
<proteinExistence type="predicted"/>